<feature type="region of interest" description="Disordered" evidence="1">
    <location>
        <begin position="1"/>
        <end position="22"/>
    </location>
</feature>
<dbReference type="AlphaFoldDB" id="A0A8X6W9K9"/>
<keyword evidence="3" id="KW-1185">Reference proteome</keyword>
<feature type="compositionally biased region" description="Basic residues" evidence="1">
    <location>
        <begin position="51"/>
        <end position="70"/>
    </location>
</feature>
<comment type="caution">
    <text evidence="2">The sequence shown here is derived from an EMBL/GenBank/DDBJ whole genome shotgun (WGS) entry which is preliminary data.</text>
</comment>
<reference evidence="2" key="1">
    <citation type="submission" date="2020-08" db="EMBL/GenBank/DDBJ databases">
        <title>Multicomponent nature underlies the extraordinary mechanical properties of spider dragline silk.</title>
        <authorList>
            <person name="Kono N."/>
            <person name="Nakamura H."/>
            <person name="Mori M."/>
            <person name="Yoshida Y."/>
            <person name="Ohtoshi R."/>
            <person name="Malay A.D."/>
            <person name="Moran D.A.P."/>
            <person name="Tomita M."/>
            <person name="Numata K."/>
            <person name="Arakawa K."/>
        </authorList>
    </citation>
    <scope>NUCLEOTIDE SEQUENCE</scope>
</reference>
<proteinExistence type="predicted"/>
<sequence>MQSSYYPRQQCRNPSGSPNIPSGWQVAHAGVFTQASSRRRLHAGVFTQASSRRRHTRKRHTRKRHTRSRHYAGVNTTCLTMSYRGRQNSSLQRARCTRVVNHTFEHHSGDSTF</sequence>
<evidence type="ECO:0000313" key="2">
    <source>
        <dbReference type="EMBL" id="GFY30116.1"/>
    </source>
</evidence>
<evidence type="ECO:0000313" key="3">
    <source>
        <dbReference type="Proteomes" id="UP000887159"/>
    </source>
</evidence>
<dbReference type="Proteomes" id="UP000887159">
    <property type="component" value="Unassembled WGS sequence"/>
</dbReference>
<protein>
    <submittedName>
        <fullName evidence="2">Uncharacterized protein</fullName>
    </submittedName>
</protein>
<gene>
    <name evidence="2" type="ORF">TNCV_4074291</name>
</gene>
<name>A0A8X6W9K9_TRICX</name>
<evidence type="ECO:0000256" key="1">
    <source>
        <dbReference type="SAM" id="MobiDB-lite"/>
    </source>
</evidence>
<accession>A0A8X6W9K9</accession>
<feature type="region of interest" description="Disordered" evidence="1">
    <location>
        <begin position="47"/>
        <end position="73"/>
    </location>
</feature>
<dbReference type="EMBL" id="BMAU01021390">
    <property type="protein sequence ID" value="GFY30116.1"/>
    <property type="molecule type" value="Genomic_DNA"/>
</dbReference>
<organism evidence="2 3">
    <name type="scientific">Trichonephila clavipes</name>
    <name type="common">Golden silk orbweaver</name>
    <name type="synonym">Nephila clavipes</name>
    <dbReference type="NCBI Taxonomy" id="2585209"/>
    <lineage>
        <taxon>Eukaryota</taxon>
        <taxon>Metazoa</taxon>
        <taxon>Ecdysozoa</taxon>
        <taxon>Arthropoda</taxon>
        <taxon>Chelicerata</taxon>
        <taxon>Arachnida</taxon>
        <taxon>Araneae</taxon>
        <taxon>Araneomorphae</taxon>
        <taxon>Entelegynae</taxon>
        <taxon>Araneoidea</taxon>
        <taxon>Nephilidae</taxon>
        <taxon>Trichonephila</taxon>
    </lineage>
</organism>